<gene>
    <name evidence="3" type="ORF">NAS2_1068</name>
</gene>
<dbReference type="InterPro" id="IPR013373">
    <property type="entry name" value="Flagellin/pilin_N_arc"/>
</dbReference>
<evidence type="ECO:0000313" key="3">
    <source>
        <dbReference type="EMBL" id="BBE42457.1"/>
    </source>
</evidence>
<organism evidence="3 4">
    <name type="scientific">Conexivisphaera calida</name>
    <dbReference type="NCBI Taxonomy" id="1874277"/>
    <lineage>
        <taxon>Archaea</taxon>
        <taxon>Nitrososphaerota</taxon>
        <taxon>Conexivisphaeria</taxon>
        <taxon>Conexivisphaerales</taxon>
        <taxon>Conexivisphaeraceae</taxon>
        <taxon>Conexivisphaera</taxon>
    </lineage>
</organism>
<accession>A0A4P2VEN0</accession>
<proteinExistence type="predicted"/>
<keyword evidence="4" id="KW-1185">Reference proteome</keyword>
<protein>
    <recommendedName>
        <fullName evidence="2">Archaeal Type IV pilin N-terminal domain-containing protein</fullName>
    </recommendedName>
</protein>
<dbReference type="KEGG" id="ccai:NAS2_1068"/>
<sequence>MSVGGRAPADTRSKHAHRAISPIIATIILIVITVVAGAFLYVYATGMMKSGATAQQVNIQSSSLVVPNGAGTTGYLTVTLQNPGTVAVSSVDLTMFNGTPVTGGTGWIGTIPPGGTASGSANVVIKTGQSSNSATYSSGTLTVSVTDKVANLVAGDSYPIQLVVHYSNGQTQTITTTITASSS</sequence>
<feature type="domain" description="Archaeal Type IV pilin N-terminal" evidence="2">
    <location>
        <begin position="18"/>
        <end position="76"/>
    </location>
</feature>
<evidence type="ECO:0000313" key="4">
    <source>
        <dbReference type="Proteomes" id="UP000509448"/>
    </source>
</evidence>
<dbReference type="Pfam" id="PF07790">
    <property type="entry name" value="Pilin_N"/>
    <property type="match status" value="1"/>
</dbReference>
<dbReference type="EMBL" id="AP018732">
    <property type="protein sequence ID" value="BBE42457.1"/>
    <property type="molecule type" value="Genomic_DNA"/>
</dbReference>
<evidence type="ECO:0000259" key="2">
    <source>
        <dbReference type="Pfam" id="PF07790"/>
    </source>
</evidence>
<evidence type="ECO:0000256" key="1">
    <source>
        <dbReference type="SAM" id="Phobius"/>
    </source>
</evidence>
<dbReference type="AlphaFoldDB" id="A0A4P2VEN0"/>
<keyword evidence="1" id="KW-0812">Transmembrane</keyword>
<keyword evidence="1" id="KW-1133">Transmembrane helix</keyword>
<name>A0A4P2VEN0_9ARCH</name>
<reference evidence="3 4" key="1">
    <citation type="journal article" date="2019" name="ISME J.">
        <title>Isolation and characterization of a thermophilic sulfur- and iron-reducing thaumarchaeote from a terrestrial acidic hot spring.</title>
        <authorList>
            <person name="Kato S."/>
            <person name="Itoh T."/>
            <person name="Yuki M."/>
            <person name="Nagamori M."/>
            <person name="Ohnishi M."/>
            <person name="Uematsu K."/>
            <person name="Suzuki K."/>
            <person name="Takashina T."/>
            <person name="Ohkuma M."/>
        </authorList>
    </citation>
    <scope>NUCLEOTIDE SEQUENCE [LARGE SCALE GENOMIC DNA]</scope>
    <source>
        <strain evidence="3 4">NAS-02</strain>
    </source>
</reference>
<feature type="transmembrane region" description="Helical" evidence="1">
    <location>
        <begin position="20"/>
        <end position="43"/>
    </location>
</feature>
<dbReference type="InterPro" id="IPR012859">
    <property type="entry name" value="Pilin_N_archaeal"/>
</dbReference>
<dbReference type="NCBIfam" id="TIGR02537">
    <property type="entry name" value="arch_flag_Nterm"/>
    <property type="match status" value="1"/>
</dbReference>
<keyword evidence="1" id="KW-0472">Membrane</keyword>
<dbReference type="Proteomes" id="UP000509448">
    <property type="component" value="Chromosome"/>
</dbReference>